<evidence type="ECO:0000256" key="2">
    <source>
        <dbReference type="SAM" id="Phobius"/>
    </source>
</evidence>
<feature type="transmembrane region" description="Helical" evidence="2">
    <location>
        <begin position="88"/>
        <end position="108"/>
    </location>
</feature>
<keyword evidence="2" id="KW-1133">Transmembrane helix</keyword>
<feature type="coiled-coil region" evidence="1">
    <location>
        <begin position="152"/>
        <end position="180"/>
    </location>
</feature>
<keyword evidence="1" id="KW-0175">Coiled coil</keyword>
<feature type="transmembrane region" description="Helical" evidence="2">
    <location>
        <begin position="120"/>
        <end position="137"/>
    </location>
</feature>
<evidence type="ECO:0000313" key="3">
    <source>
        <dbReference type="EMBL" id="MCT7397497.1"/>
    </source>
</evidence>
<keyword evidence="2" id="KW-0812">Transmembrane</keyword>
<organism evidence="3 4">
    <name type="scientific">Eubacterium album</name>
    <dbReference type="NCBI Taxonomy" id="2978477"/>
    <lineage>
        <taxon>Bacteria</taxon>
        <taxon>Bacillati</taxon>
        <taxon>Bacillota</taxon>
        <taxon>Clostridia</taxon>
        <taxon>Eubacteriales</taxon>
        <taxon>Eubacteriaceae</taxon>
        <taxon>Eubacterium</taxon>
    </lineage>
</organism>
<protein>
    <submittedName>
        <fullName evidence="3">Uncharacterized protein</fullName>
    </submittedName>
</protein>
<reference evidence="3" key="1">
    <citation type="submission" date="2022-09" db="EMBL/GenBank/DDBJ databases">
        <title>Eubacterium sp. LFL-14 isolated from human feces.</title>
        <authorList>
            <person name="Liu F."/>
        </authorList>
    </citation>
    <scope>NUCLEOTIDE SEQUENCE</scope>
    <source>
        <strain evidence="3">LFL-14</strain>
    </source>
</reference>
<name>A0ABT2LW19_9FIRM</name>
<comment type="caution">
    <text evidence="3">The sequence shown here is derived from an EMBL/GenBank/DDBJ whole genome shotgun (WGS) entry which is preliminary data.</text>
</comment>
<keyword evidence="2" id="KW-0472">Membrane</keyword>
<evidence type="ECO:0000313" key="4">
    <source>
        <dbReference type="Proteomes" id="UP001431199"/>
    </source>
</evidence>
<dbReference type="EMBL" id="JAODBU010000001">
    <property type="protein sequence ID" value="MCT7397497.1"/>
    <property type="molecule type" value="Genomic_DNA"/>
</dbReference>
<evidence type="ECO:0000256" key="1">
    <source>
        <dbReference type="SAM" id="Coils"/>
    </source>
</evidence>
<dbReference type="RefSeq" id="WP_022087938.1">
    <property type="nucleotide sequence ID" value="NZ_JAODBU010000001.1"/>
</dbReference>
<feature type="transmembrane region" description="Helical" evidence="2">
    <location>
        <begin position="49"/>
        <end position="68"/>
    </location>
</feature>
<keyword evidence="4" id="KW-1185">Reference proteome</keyword>
<proteinExistence type="predicted"/>
<gene>
    <name evidence="3" type="ORF">N5B56_00155</name>
</gene>
<accession>A0ABT2LW19</accession>
<dbReference type="Proteomes" id="UP001431199">
    <property type="component" value="Unassembled WGS sequence"/>
</dbReference>
<sequence>MTKKYKPYRTANNRDIYKKYDNKRNRLENPQKYDNVKLFGFRSGKSYKMIPALLYYVLVISYVLFSLYGEFTSLKFEPLDVVLEIFKYVFILVAVLSPALFLSDFKYIDNIPVFRKHNPVSGFIGILVVILLCYGIMQVEIYCMSDTYKTSVQKYDEEYRKKLEERQKQLEDESLLNEETLTVEETTVSIEK</sequence>